<protein>
    <recommendedName>
        <fullName evidence="4">Hemerythrin-like domain-containing protein</fullName>
    </recommendedName>
</protein>
<dbReference type="InterPro" id="IPR035938">
    <property type="entry name" value="Hemerythrin-like_sf"/>
</dbReference>
<evidence type="ECO:0000313" key="5">
    <source>
        <dbReference type="EMBL" id="PZN78669.1"/>
    </source>
</evidence>
<accession>A0A2W4R977</accession>
<keyword evidence="2" id="KW-0479">Metal-binding</keyword>
<dbReference type="GO" id="GO:0046872">
    <property type="term" value="F:metal ion binding"/>
    <property type="evidence" value="ECO:0007669"/>
    <property type="project" value="UniProtKB-KW"/>
</dbReference>
<name>A0A2W4R977_9GAMM</name>
<dbReference type="InterPro" id="IPR012827">
    <property type="entry name" value="Hemerythrin_metal-bd"/>
</dbReference>
<dbReference type="Proteomes" id="UP000249396">
    <property type="component" value="Unassembled WGS sequence"/>
</dbReference>
<gene>
    <name evidence="5" type="ORF">DM484_12355</name>
</gene>
<comment type="caution">
    <text evidence="5">The sequence shown here is derived from an EMBL/GenBank/DDBJ whole genome shotgun (WGS) entry which is preliminary data.</text>
</comment>
<comment type="similarity">
    <text evidence="1">Belongs to the hemerythrin family.</text>
</comment>
<organism evidence="5 6">
    <name type="scientific">Candidatus Methylumidiphilus alinenensis</name>
    <dbReference type="NCBI Taxonomy" id="2202197"/>
    <lineage>
        <taxon>Bacteria</taxon>
        <taxon>Pseudomonadati</taxon>
        <taxon>Pseudomonadota</taxon>
        <taxon>Gammaproteobacteria</taxon>
        <taxon>Methylococcales</taxon>
        <taxon>Candidatus Methylumidiphilus</taxon>
    </lineage>
</organism>
<evidence type="ECO:0000313" key="6">
    <source>
        <dbReference type="Proteomes" id="UP000249396"/>
    </source>
</evidence>
<evidence type="ECO:0000256" key="3">
    <source>
        <dbReference type="ARBA" id="ARBA00023004"/>
    </source>
</evidence>
<dbReference type="SUPFAM" id="SSF47188">
    <property type="entry name" value="Hemerythrin-like"/>
    <property type="match status" value="1"/>
</dbReference>
<feature type="domain" description="Hemerythrin-like" evidence="4">
    <location>
        <begin position="11"/>
        <end position="129"/>
    </location>
</feature>
<dbReference type="Gene3D" id="1.20.120.50">
    <property type="entry name" value="Hemerythrin-like"/>
    <property type="match status" value="1"/>
</dbReference>
<keyword evidence="3" id="KW-0408">Iron</keyword>
<evidence type="ECO:0000256" key="1">
    <source>
        <dbReference type="ARBA" id="ARBA00010587"/>
    </source>
</evidence>
<evidence type="ECO:0000259" key="4">
    <source>
        <dbReference type="Pfam" id="PF01814"/>
    </source>
</evidence>
<dbReference type="EMBL" id="QJPH01000314">
    <property type="protein sequence ID" value="PZN78669.1"/>
    <property type="molecule type" value="Genomic_DNA"/>
</dbReference>
<dbReference type="NCBIfam" id="TIGR02481">
    <property type="entry name" value="hemeryth_dom"/>
    <property type="match status" value="1"/>
</dbReference>
<proteinExistence type="inferred from homology"/>
<sequence length="218" mass="25692">MFIWSDTFNTNIELVDLQHKNLFQLLNKLSLNIKQDNISYEDVNNSIKLLIHYTENHLRDEELLMMESRIDKRHLTKHRMEHNSFLYDVGLFSDITSSDDRRITRKATNLVRFITYWLIFHILGTDMLMSAQLTNIKAGMSPQQAFDMLKDHKIDPATVNLMLDAIINLWLDAKERCNQMEIKVTELQKTIESLQSKQEPSTINQSEDSALEMDWFIK</sequence>
<dbReference type="InterPro" id="IPR012312">
    <property type="entry name" value="Hemerythrin-like"/>
</dbReference>
<dbReference type="Pfam" id="PF01814">
    <property type="entry name" value="Hemerythrin"/>
    <property type="match status" value="1"/>
</dbReference>
<dbReference type="AlphaFoldDB" id="A0A2W4R977"/>
<evidence type="ECO:0000256" key="2">
    <source>
        <dbReference type="ARBA" id="ARBA00022723"/>
    </source>
</evidence>
<dbReference type="PANTHER" id="PTHR37164:SF1">
    <property type="entry name" value="BACTERIOHEMERYTHRIN"/>
    <property type="match status" value="1"/>
</dbReference>
<dbReference type="InterPro" id="IPR050669">
    <property type="entry name" value="Hemerythrin"/>
</dbReference>
<reference evidence="5 6" key="1">
    <citation type="journal article" date="2018" name="Aquat. Microb. Ecol.">
        <title>Gammaproteobacterial methanotrophs dominate.</title>
        <authorList>
            <person name="Rissanen A.J."/>
            <person name="Saarenheimo J."/>
            <person name="Tiirola M."/>
            <person name="Peura S."/>
            <person name="Aalto S.L."/>
            <person name="Karvinen A."/>
            <person name="Nykanen H."/>
        </authorList>
    </citation>
    <scope>NUCLEOTIDE SEQUENCE [LARGE SCALE GENOMIC DNA]</scope>
    <source>
        <strain evidence="5">AMbin10</strain>
    </source>
</reference>
<dbReference type="PANTHER" id="PTHR37164">
    <property type="entry name" value="BACTERIOHEMERYTHRIN"/>
    <property type="match status" value="1"/>
</dbReference>
<dbReference type="CDD" id="cd12107">
    <property type="entry name" value="Hemerythrin"/>
    <property type="match status" value="1"/>
</dbReference>